<proteinExistence type="predicted"/>
<dbReference type="EMBL" id="WBSZ01000143">
    <property type="protein sequence ID" value="KAB2527892.1"/>
    <property type="molecule type" value="Genomic_DNA"/>
</dbReference>
<dbReference type="GO" id="GO:0016301">
    <property type="term" value="F:kinase activity"/>
    <property type="evidence" value="ECO:0007669"/>
    <property type="project" value="InterPro"/>
</dbReference>
<evidence type="ECO:0000313" key="3">
    <source>
        <dbReference type="Proteomes" id="UP000476281"/>
    </source>
</evidence>
<dbReference type="SUPFAM" id="SSF140931">
    <property type="entry name" value="Fic-like"/>
    <property type="match status" value="1"/>
</dbReference>
<organism evidence="2 3">
    <name type="scientific">Enterobacter hormaechei</name>
    <dbReference type="NCBI Taxonomy" id="158836"/>
    <lineage>
        <taxon>Bacteria</taxon>
        <taxon>Pseudomonadati</taxon>
        <taxon>Pseudomonadota</taxon>
        <taxon>Gammaproteobacteria</taxon>
        <taxon>Enterobacterales</taxon>
        <taxon>Enterobacteriaceae</taxon>
        <taxon>Enterobacter</taxon>
        <taxon>Enterobacter cloacae complex</taxon>
    </lineage>
</organism>
<dbReference type="Proteomes" id="UP000476281">
    <property type="component" value="Unassembled WGS sequence"/>
</dbReference>
<dbReference type="PANTHER" id="PTHR39426:SF1">
    <property type="entry name" value="HOMOLOGY TO DEATH-ON-CURING PROTEIN OF PHAGE P1"/>
    <property type="match status" value="1"/>
</dbReference>
<dbReference type="PANTHER" id="PTHR39426">
    <property type="entry name" value="HOMOLOGY TO DEATH-ON-CURING PROTEIN OF PHAGE P1"/>
    <property type="match status" value="1"/>
</dbReference>
<feature type="domain" description="Fido" evidence="1">
    <location>
        <begin position="28"/>
        <end position="159"/>
    </location>
</feature>
<comment type="caution">
    <text evidence="2">The sequence shown here is derived from an EMBL/GenBank/DDBJ whole genome shotgun (WGS) entry which is preliminary data.</text>
</comment>
<gene>
    <name evidence="2" type="ORF">F9C29_07110</name>
</gene>
<dbReference type="InterPro" id="IPR006440">
    <property type="entry name" value="Doc"/>
</dbReference>
<reference evidence="2 3" key="1">
    <citation type="submission" date="2019-09" db="EMBL/GenBank/DDBJ databases">
        <title>Reversal of blaTEM antimicrobial resistance by CRISPR-Cas9 in clinical E. coli and other Enterobacteriaceae strains.</title>
        <authorList>
            <person name="Tagliaferri T."/>
            <person name="Guimaraes N."/>
            <person name="Pereira M."/>
            <person name="Felicori L."/>
            <person name="Horz H.-P."/>
            <person name="Santos S."/>
            <person name="Mendes T."/>
        </authorList>
    </citation>
    <scope>NUCLEOTIDE SEQUENCE [LARGE SCALE GENOMIC DNA]</scope>
    <source>
        <strain evidence="2 3">E2_blaTEM_MG</strain>
    </source>
</reference>
<name>A0A6L3Y0I9_9ENTR</name>
<dbReference type="InterPro" id="IPR036597">
    <property type="entry name" value="Fido-like_dom_sf"/>
</dbReference>
<dbReference type="AlphaFoldDB" id="A0A6L3Y0I9"/>
<dbReference type="Pfam" id="PF02661">
    <property type="entry name" value="Fic"/>
    <property type="match status" value="1"/>
</dbReference>
<evidence type="ECO:0000259" key="1">
    <source>
        <dbReference type="PROSITE" id="PS51459"/>
    </source>
</evidence>
<dbReference type="NCBIfam" id="TIGR01550">
    <property type="entry name" value="DOC_P1"/>
    <property type="match status" value="1"/>
</dbReference>
<dbReference type="Gene3D" id="1.20.120.1870">
    <property type="entry name" value="Fic/DOC protein, Fido domain"/>
    <property type="match status" value="1"/>
</dbReference>
<dbReference type="InterPro" id="IPR003812">
    <property type="entry name" value="Fido"/>
</dbReference>
<dbReference type="InterPro" id="IPR053737">
    <property type="entry name" value="Type_II_TA_Toxin"/>
</dbReference>
<sequence length="270" mass="31329">MSTLRPIEYCFHFVRHYVSLNHKETLMIEYHEVVSIHEYLTKHYEFSEDPISPPGVKSVELLESAVARPFMTVNGKDAYPEVMDKAAALFHGIISNHTFHNGNKRVALLVTMCFMDKGGYWLDKCSDIDLYEFTRKTAAHEICKDRKDEFKTIKAFLKTNSRKRKYEEQQLSFHSLYQHLTNAGFSIEDDGDFYAIMKNGKRITKILKKGASGKEPYDPPYIRSLRRKLLLTPTNGWDSMRFYQVSTGLTENIGELVKLRGKVLDWLAKI</sequence>
<evidence type="ECO:0000313" key="2">
    <source>
        <dbReference type="EMBL" id="KAB2527892.1"/>
    </source>
</evidence>
<dbReference type="PROSITE" id="PS51459">
    <property type="entry name" value="FIDO"/>
    <property type="match status" value="1"/>
</dbReference>
<accession>A0A6L3Y0I9</accession>
<protein>
    <submittedName>
        <fullName evidence="2">Type II toxin-antitoxin system death-on-curing family toxin</fullName>
    </submittedName>
</protein>